<dbReference type="InterPro" id="IPR035994">
    <property type="entry name" value="Nucleoside_phosphorylase_sf"/>
</dbReference>
<dbReference type="Pfam" id="PF13374">
    <property type="entry name" value="TPR_10"/>
    <property type="match status" value="1"/>
</dbReference>
<reference evidence="4 5" key="1">
    <citation type="submission" date="2018-02" db="EMBL/GenBank/DDBJ databases">
        <title>The genomes of Aspergillus section Nigri reveals drivers in fungal speciation.</title>
        <authorList>
            <consortium name="DOE Joint Genome Institute"/>
            <person name="Vesth T.C."/>
            <person name="Nybo J."/>
            <person name="Theobald S."/>
            <person name="Brandl J."/>
            <person name="Frisvad J.C."/>
            <person name="Nielsen K.F."/>
            <person name="Lyhne E.K."/>
            <person name="Kogle M.E."/>
            <person name="Kuo A."/>
            <person name="Riley R."/>
            <person name="Clum A."/>
            <person name="Nolan M."/>
            <person name="Lipzen A."/>
            <person name="Salamov A."/>
            <person name="Henrissat B."/>
            <person name="Wiebenga A."/>
            <person name="De vries R.P."/>
            <person name="Grigoriev I.V."/>
            <person name="Mortensen U.H."/>
            <person name="Andersen M.R."/>
            <person name="Baker S.E."/>
        </authorList>
    </citation>
    <scope>NUCLEOTIDE SEQUENCE [LARGE SCALE GENOMIC DNA]</scope>
    <source>
        <strain evidence="4 5">CBS 121057</strain>
    </source>
</reference>
<dbReference type="SUPFAM" id="SSF48452">
    <property type="entry name" value="TPR-like"/>
    <property type="match status" value="4"/>
</dbReference>
<dbReference type="Pfam" id="PF01048">
    <property type="entry name" value="PNP_UDP_1"/>
    <property type="match status" value="1"/>
</dbReference>
<dbReference type="EMBL" id="KZ826328">
    <property type="protein sequence ID" value="PYI09306.1"/>
    <property type="molecule type" value="Genomic_DNA"/>
</dbReference>
<gene>
    <name evidence="4" type="ORF">BO78DRAFT_427475</name>
</gene>
<feature type="domain" description="Nucleoside phosphorylase" evidence="3">
    <location>
        <begin position="12"/>
        <end position="292"/>
    </location>
</feature>
<dbReference type="PANTHER" id="PTHR46082:SF11">
    <property type="entry name" value="AAA+ ATPASE DOMAIN-CONTAINING PROTEIN-RELATED"/>
    <property type="match status" value="1"/>
</dbReference>
<organism evidence="4 5">
    <name type="scientific">Aspergillus sclerotiicarbonarius (strain CBS 121057 / IBT 28362)</name>
    <dbReference type="NCBI Taxonomy" id="1448318"/>
    <lineage>
        <taxon>Eukaryota</taxon>
        <taxon>Fungi</taxon>
        <taxon>Dikarya</taxon>
        <taxon>Ascomycota</taxon>
        <taxon>Pezizomycotina</taxon>
        <taxon>Eurotiomycetes</taxon>
        <taxon>Eurotiomycetidae</taxon>
        <taxon>Eurotiales</taxon>
        <taxon>Aspergillaceae</taxon>
        <taxon>Aspergillus</taxon>
        <taxon>Aspergillus subgen. Circumdati</taxon>
    </lineage>
</organism>
<dbReference type="Pfam" id="PF00931">
    <property type="entry name" value="NB-ARC"/>
    <property type="match status" value="1"/>
</dbReference>
<feature type="domain" description="NB-ARC" evidence="2">
    <location>
        <begin position="340"/>
        <end position="494"/>
    </location>
</feature>
<dbReference type="InterPro" id="IPR002182">
    <property type="entry name" value="NB-ARC"/>
</dbReference>
<evidence type="ECO:0008006" key="6">
    <source>
        <dbReference type="Google" id="ProtNLM"/>
    </source>
</evidence>
<dbReference type="Pfam" id="PF13424">
    <property type="entry name" value="TPR_12"/>
    <property type="match status" value="4"/>
</dbReference>
<evidence type="ECO:0000313" key="4">
    <source>
        <dbReference type="EMBL" id="PYI09306.1"/>
    </source>
</evidence>
<dbReference type="VEuPathDB" id="FungiDB:BO78DRAFT_427475"/>
<evidence type="ECO:0000256" key="1">
    <source>
        <dbReference type="SAM" id="Coils"/>
    </source>
</evidence>
<dbReference type="GO" id="GO:0043531">
    <property type="term" value="F:ADP binding"/>
    <property type="evidence" value="ECO:0007669"/>
    <property type="project" value="InterPro"/>
</dbReference>
<feature type="coiled-coil region" evidence="1">
    <location>
        <begin position="1090"/>
        <end position="1119"/>
    </location>
</feature>
<proteinExistence type="predicted"/>
<accession>A0A319EG24</accession>
<dbReference type="SUPFAM" id="SSF53167">
    <property type="entry name" value="Purine and uridine phosphorylases"/>
    <property type="match status" value="1"/>
</dbReference>
<keyword evidence="5" id="KW-1185">Reference proteome</keyword>
<dbReference type="OrthoDB" id="427518at2759"/>
<dbReference type="InterPro" id="IPR011990">
    <property type="entry name" value="TPR-like_helical_dom_sf"/>
</dbReference>
<dbReference type="Gene3D" id="3.40.50.1580">
    <property type="entry name" value="Nucleoside phosphorylase domain"/>
    <property type="match status" value="1"/>
</dbReference>
<dbReference type="GO" id="GO:0009116">
    <property type="term" value="P:nucleoside metabolic process"/>
    <property type="evidence" value="ECO:0007669"/>
    <property type="project" value="InterPro"/>
</dbReference>
<evidence type="ECO:0000259" key="2">
    <source>
        <dbReference type="Pfam" id="PF00931"/>
    </source>
</evidence>
<keyword evidence="1" id="KW-0175">Coiled coil</keyword>
<protein>
    <recommendedName>
        <fullName evidence="6">TPR-like protein</fullName>
    </recommendedName>
</protein>
<sequence length="1217" mass="137066">MAPPLHPDEYTLAWICALPRELAAAKAILDETYPALPVKEADTNTYTLGRIGPHPIVIVCLPTGMTGIVPAAVAVTQMRAAFPRLTLGLMVGVGGGAPRAGNDIRLGDVVVGSGGFIKYDRGKTTQGGEFQHGASVVPPPPKLLSVTSQLQAQPERHRDEWTRLIRQVASQNRLFERPREHDDMLFQTNYDHPAGLDTCDHCDPGRRVPREPRGDNQPRVHYGRIGSADQVMRHGSTRDTVSRQCGVICFEMEAAGVLEDKLSCLSIRGICDYSDSHKNKQWQDYAAMTAAAYAKQVLDLLPSSSPSDACFLVPFEPVRQLIGRQDVLADMHNRVEANRPVLLYGLGGVGKTQVAVHFCKEYRKQHPSAHVLWVDASSPAHFDHSYRQIATALGIPRHEEPGFDALLETHRRLTDAGPWRWLMVVDNLDNREEMASRMAFIPRVTRSKGSLVVTTRAMQVCQDLVEWDPARDDATHVLPLNPQESINLLTMYLKPNQRKARKDVDRLLESLDYLPLAITQAIAWIKINGSTVTKYLERRGSDSAGTPKLLHEEYKDVHRYDHIPHSIFHTWELSFRQIWAQEQPAAHILARIAMFNTQHGVPMWLLESSDTNALETTKALGSLHSWSLIDYGPNDTLTMHRMVRDAVRRFLHQRKELDGYEESGLGLLAQHFPAPDTDDWQRCETLVPLVQEMLAMLDLRREDKRIWTDRATLLHSLAAYEGHRGRYKEAQSHVKDAWRVREARLGPEHLDSIDSEELLALVRMNRGRYRKALETQRRVLTRRMAVQGHQAPATVGSQKQLGDVELKLGRFNQAVGTYYNACRQSELALGDQHRHTLELRHVLAEALECQKNFVVAENFYRRALAGKQATLGQSHHSTVKTRIALDVLVASRSSDPNAALGLYQDLWQLSADTFGDTHPNTIGLLSNQAAWHKAQGALTEAETLQGQAYHLFMNVLGENHPSTLMCLSNLAVLKQEQRKAVEAESLHLELLVRRTDVLGPEHPHTLASMHHFAEMKLEQDEYTDAHEILEQVVLSQKRVLGPDHPTTLRSVSSLTQSLEGQHRYAECEQVYRDLIERKRRVLGSSHLDTLVEINNLAELLREQNRLAEAEALHREALKSCPADRTRSVTTLLITANLARVLMLQQKRGESRALYHCTLADIRQLPGDTDPRTSFLIRRMEVELGEVSPISHLAALVPRPLAAIWTPVYGGWSWLMGR</sequence>
<dbReference type="SUPFAM" id="SSF52540">
    <property type="entry name" value="P-loop containing nucleoside triphosphate hydrolases"/>
    <property type="match status" value="1"/>
</dbReference>
<dbReference type="STRING" id="1448318.A0A319EG24"/>
<dbReference type="GO" id="GO:0003824">
    <property type="term" value="F:catalytic activity"/>
    <property type="evidence" value="ECO:0007669"/>
    <property type="project" value="InterPro"/>
</dbReference>
<dbReference type="PANTHER" id="PTHR46082">
    <property type="entry name" value="ATP/GTP-BINDING PROTEIN-RELATED"/>
    <property type="match status" value="1"/>
</dbReference>
<dbReference type="InterPro" id="IPR000845">
    <property type="entry name" value="Nucleoside_phosphorylase_d"/>
</dbReference>
<dbReference type="Proteomes" id="UP000248423">
    <property type="component" value="Unassembled WGS sequence"/>
</dbReference>
<dbReference type="InterPro" id="IPR027417">
    <property type="entry name" value="P-loop_NTPase"/>
</dbReference>
<dbReference type="InterPro" id="IPR053137">
    <property type="entry name" value="NLR-like"/>
</dbReference>
<dbReference type="Gene3D" id="1.25.40.10">
    <property type="entry name" value="Tetratricopeptide repeat domain"/>
    <property type="match status" value="3"/>
</dbReference>
<evidence type="ECO:0000313" key="5">
    <source>
        <dbReference type="Proteomes" id="UP000248423"/>
    </source>
</evidence>
<dbReference type="Gene3D" id="3.40.50.300">
    <property type="entry name" value="P-loop containing nucleotide triphosphate hydrolases"/>
    <property type="match status" value="1"/>
</dbReference>
<evidence type="ECO:0000259" key="3">
    <source>
        <dbReference type="Pfam" id="PF01048"/>
    </source>
</evidence>
<dbReference type="AlphaFoldDB" id="A0A319EG24"/>
<name>A0A319EG24_ASPSB</name>